<dbReference type="EMBL" id="JBFOLK010000008">
    <property type="protein sequence ID" value="KAL2491487.1"/>
    <property type="molecule type" value="Genomic_DNA"/>
</dbReference>
<name>A0ABD1RST7_9LAMI</name>
<comment type="caution">
    <text evidence="1">The sequence shown here is derived from an EMBL/GenBank/DDBJ whole genome shotgun (WGS) entry which is preliminary data.</text>
</comment>
<keyword evidence="1" id="KW-0540">Nuclease</keyword>
<organism evidence="1 2">
    <name type="scientific">Abeliophyllum distichum</name>
    <dbReference type="NCBI Taxonomy" id="126358"/>
    <lineage>
        <taxon>Eukaryota</taxon>
        <taxon>Viridiplantae</taxon>
        <taxon>Streptophyta</taxon>
        <taxon>Embryophyta</taxon>
        <taxon>Tracheophyta</taxon>
        <taxon>Spermatophyta</taxon>
        <taxon>Magnoliopsida</taxon>
        <taxon>eudicotyledons</taxon>
        <taxon>Gunneridae</taxon>
        <taxon>Pentapetalae</taxon>
        <taxon>asterids</taxon>
        <taxon>lamiids</taxon>
        <taxon>Lamiales</taxon>
        <taxon>Oleaceae</taxon>
        <taxon>Forsythieae</taxon>
        <taxon>Abeliophyllum</taxon>
    </lineage>
</organism>
<sequence length="431" mass="48370">MVEITSMSSHDAPSSFWWFTLGYGSYKNRSITCTMQLSLLCSYLSSSLPKPFSARSRLWDVLGDFLLDNFAQTLRPEKLRVKKLLSINLSTRPQYDREHSVDEVLVFPPLRALPLLRRQAEVLALVFLQTPHLIQFSFLQLLVLWHLLPPFLSTVDCEPRLATFSQSLDVSRPVDPAIVSSLHVGPTTKFLQTLVFAYDYSLHDRLLTTVGPTSSLSFTVGPITESRSIIDPIYGSSLHDRPSISVGPTSTLAHSDFFDPLLDLMLVALRAGVFLDDPVDFTHFETSILYISSTVLSDTSSPVQMGTHKQGHFRRSLYSDMTGLDKRQGVDGFFSVLSGVPQRVIAPLSSRPIICSMSGRRDLFEEIHQVFQIVDGPWLVGGDFNVIAHDGEWTGVNTYDREKTNFCDMMECGLTDAGFFGSLYTWHNKKV</sequence>
<keyword evidence="2" id="KW-1185">Reference proteome</keyword>
<protein>
    <submittedName>
        <fullName evidence="1">Endonuclease/exonuclease/phosphatase superfamily</fullName>
    </submittedName>
</protein>
<evidence type="ECO:0000313" key="1">
    <source>
        <dbReference type="EMBL" id="KAL2491487.1"/>
    </source>
</evidence>
<dbReference type="Proteomes" id="UP001604336">
    <property type="component" value="Unassembled WGS sequence"/>
</dbReference>
<dbReference type="AlphaFoldDB" id="A0ABD1RST7"/>
<accession>A0ABD1RST7</accession>
<keyword evidence="1" id="KW-0378">Hydrolase</keyword>
<dbReference type="SUPFAM" id="SSF56219">
    <property type="entry name" value="DNase I-like"/>
    <property type="match status" value="1"/>
</dbReference>
<keyword evidence="1" id="KW-0255">Endonuclease</keyword>
<dbReference type="InterPro" id="IPR036691">
    <property type="entry name" value="Endo/exonu/phosph_ase_sf"/>
</dbReference>
<evidence type="ECO:0000313" key="2">
    <source>
        <dbReference type="Proteomes" id="UP001604336"/>
    </source>
</evidence>
<gene>
    <name evidence="1" type="ORF">Adt_27115</name>
</gene>
<dbReference type="GO" id="GO:0004519">
    <property type="term" value="F:endonuclease activity"/>
    <property type="evidence" value="ECO:0007669"/>
    <property type="project" value="UniProtKB-KW"/>
</dbReference>
<proteinExistence type="predicted"/>
<reference evidence="2" key="1">
    <citation type="submission" date="2024-07" db="EMBL/GenBank/DDBJ databases">
        <title>Two chromosome-level genome assemblies of Korean endemic species Abeliophyllum distichum and Forsythia ovata (Oleaceae).</title>
        <authorList>
            <person name="Jang H."/>
        </authorList>
    </citation>
    <scope>NUCLEOTIDE SEQUENCE [LARGE SCALE GENOMIC DNA]</scope>
</reference>